<organism evidence="4 5">
    <name type="scientific">Anabarilius grahami</name>
    <name type="common">Kanglang fish</name>
    <name type="synonym">Barilius grahami</name>
    <dbReference type="NCBI Taxonomy" id="495550"/>
    <lineage>
        <taxon>Eukaryota</taxon>
        <taxon>Metazoa</taxon>
        <taxon>Chordata</taxon>
        <taxon>Craniata</taxon>
        <taxon>Vertebrata</taxon>
        <taxon>Euteleostomi</taxon>
        <taxon>Actinopterygii</taxon>
        <taxon>Neopterygii</taxon>
        <taxon>Teleostei</taxon>
        <taxon>Ostariophysi</taxon>
        <taxon>Cypriniformes</taxon>
        <taxon>Xenocyprididae</taxon>
        <taxon>Xenocypridinae</taxon>
        <taxon>Xenocypridinae incertae sedis</taxon>
        <taxon>Anabarilius</taxon>
    </lineage>
</organism>
<comment type="caution">
    <text evidence="4">The sequence shown here is derived from an EMBL/GenBank/DDBJ whole genome shotgun (WGS) entry which is preliminary data.</text>
</comment>
<dbReference type="PANTHER" id="PTHR21063:SF4">
    <property type="entry name" value="CD48 ANTIGEN-RELATED"/>
    <property type="match status" value="1"/>
</dbReference>
<dbReference type="Gene3D" id="2.60.40.10">
    <property type="entry name" value="Immunoglobulins"/>
    <property type="match status" value="2"/>
</dbReference>
<dbReference type="Pfam" id="PF07686">
    <property type="entry name" value="V-set"/>
    <property type="match status" value="1"/>
</dbReference>
<dbReference type="Proteomes" id="UP000281406">
    <property type="component" value="Unassembled WGS sequence"/>
</dbReference>
<dbReference type="AlphaFoldDB" id="A0A3N0YX93"/>
<keyword evidence="5" id="KW-1185">Reference proteome</keyword>
<feature type="region of interest" description="Disordered" evidence="1">
    <location>
        <begin position="350"/>
        <end position="378"/>
    </location>
</feature>
<feature type="domain" description="Immunoglobulin" evidence="3">
    <location>
        <begin position="182"/>
        <end position="277"/>
    </location>
</feature>
<dbReference type="InterPro" id="IPR013106">
    <property type="entry name" value="Ig_V-set"/>
</dbReference>
<dbReference type="InterPro" id="IPR036179">
    <property type="entry name" value="Ig-like_dom_sf"/>
</dbReference>
<evidence type="ECO:0000256" key="1">
    <source>
        <dbReference type="SAM" id="MobiDB-lite"/>
    </source>
</evidence>
<feature type="compositionally biased region" description="Basic and acidic residues" evidence="1">
    <location>
        <begin position="352"/>
        <end position="364"/>
    </location>
</feature>
<gene>
    <name evidence="4" type="ORF">DPX16_4239</name>
</gene>
<feature type="transmembrane region" description="Helical" evidence="2">
    <location>
        <begin position="294"/>
        <end position="312"/>
    </location>
</feature>
<accession>A0A3N0YX93</accession>
<evidence type="ECO:0000256" key="2">
    <source>
        <dbReference type="SAM" id="Phobius"/>
    </source>
</evidence>
<dbReference type="SMART" id="SM00409">
    <property type="entry name" value="IG"/>
    <property type="match status" value="2"/>
</dbReference>
<dbReference type="InterPro" id="IPR003599">
    <property type="entry name" value="Ig_sub"/>
</dbReference>
<dbReference type="EMBL" id="RJVU01021107">
    <property type="protein sequence ID" value="ROL50308.1"/>
    <property type="molecule type" value="Genomic_DNA"/>
</dbReference>
<keyword evidence="2" id="KW-0472">Membrane</keyword>
<dbReference type="SUPFAM" id="SSF48726">
    <property type="entry name" value="Immunoglobulin"/>
    <property type="match status" value="2"/>
</dbReference>
<keyword evidence="2" id="KW-0812">Transmembrane</keyword>
<sequence>MQTADGSKALLKFQIQCEEEEEEEGPVPNGALHVDFRSRGLKLRVLAESTAVSKNLDSCHAASLSYKRITLFGDYGGRLSVMEGDSLTLDIDFRWRFDQIKWWFRDSDSIIAETDGNETSYTNDERFRGRLKLNNQTGSLTFNNTRITDSGLYELYIDKNYVTLFKIFSVVFHVFGDDEDGVKRESVMDGDSVTLGTRLREKFDRIKWRFGGSGSIIAETDSNEISYPLNDTERFRDRLKLNNQTGSLIIKNMTIRDSGVYEIEMYHWKPYRKLKIVACGSGLFQRLGEIAGELAAIAVVVLLVLAGVIYCWKICKRGRQNREYVADAEKQKNTDSGDYKLQIEPCSEAVTDEEKTESTKEDVTNYKSAAAEDPNTRHSKLLHMVPEEKMQMNFRDSAVE</sequence>
<proteinExistence type="predicted"/>
<dbReference type="InterPro" id="IPR013783">
    <property type="entry name" value="Ig-like_fold"/>
</dbReference>
<protein>
    <recommendedName>
        <fullName evidence="3">Immunoglobulin domain-containing protein</fullName>
    </recommendedName>
</protein>
<dbReference type="OrthoDB" id="8741746at2759"/>
<evidence type="ECO:0000259" key="3">
    <source>
        <dbReference type="SMART" id="SM00409"/>
    </source>
</evidence>
<keyword evidence="2" id="KW-1133">Transmembrane helix</keyword>
<feature type="domain" description="Immunoglobulin" evidence="3">
    <location>
        <begin position="76"/>
        <end position="173"/>
    </location>
</feature>
<reference evidence="4 5" key="1">
    <citation type="submission" date="2018-10" db="EMBL/GenBank/DDBJ databases">
        <title>Genome assembly for a Yunnan-Guizhou Plateau 3E fish, Anabarilius grahami (Regan), and its evolutionary and genetic applications.</title>
        <authorList>
            <person name="Jiang W."/>
        </authorList>
    </citation>
    <scope>NUCLEOTIDE SEQUENCE [LARGE SCALE GENOMIC DNA]</scope>
    <source>
        <strain evidence="4">AG-KIZ</strain>
        <tissue evidence="4">Muscle</tissue>
    </source>
</reference>
<evidence type="ECO:0000313" key="4">
    <source>
        <dbReference type="EMBL" id="ROL50308.1"/>
    </source>
</evidence>
<dbReference type="PANTHER" id="PTHR21063">
    <property type="entry name" value="LFA-3"/>
    <property type="match status" value="1"/>
</dbReference>
<evidence type="ECO:0000313" key="5">
    <source>
        <dbReference type="Proteomes" id="UP000281406"/>
    </source>
</evidence>
<name>A0A3N0YX93_ANAGA</name>